<feature type="compositionally biased region" description="Low complexity" evidence="2">
    <location>
        <begin position="492"/>
        <end position="503"/>
    </location>
</feature>
<dbReference type="Proteomes" id="UP000054485">
    <property type="component" value="Unassembled WGS sequence"/>
</dbReference>
<feature type="compositionally biased region" description="Low complexity" evidence="2">
    <location>
        <begin position="638"/>
        <end position="652"/>
    </location>
</feature>
<dbReference type="STRING" id="930992.A0A0D0A8F6"/>
<feature type="compositionally biased region" description="Polar residues" evidence="2">
    <location>
        <begin position="653"/>
        <end position="662"/>
    </location>
</feature>
<feature type="compositionally biased region" description="Polar residues" evidence="2">
    <location>
        <begin position="618"/>
        <end position="628"/>
    </location>
</feature>
<dbReference type="OrthoDB" id="2565072at2759"/>
<feature type="region of interest" description="Disordered" evidence="2">
    <location>
        <begin position="532"/>
        <end position="689"/>
    </location>
</feature>
<dbReference type="EMBL" id="KN835159">
    <property type="protein sequence ID" value="KIK46400.1"/>
    <property type="molecule type" value="Genomic_DNA"/>
</dbReference>
<protein>
    <submittedName>
        <fullName evidence="3">Uncharacterized protein</fullName>
    </submittedName>
</protein>
<keyword evidence="1" id="KW-0175">Coiled coil</keyword>
<feature type="region of interest" description="Disordered" evidence="2">
    <location>
        <begin position="226"/>
        <end position="313"/>
    </location>
</feature>
<reference evidence="3 4" key="1">
    <citation type="submission" date="2014-04" db="EMBL/GenBank/DDBJ databases">
        <authorList>
            <consortium name="DOE Joint Genome Institute"/>
            <person name="Kuo A."/>
            <person name="Ruytinx J."/>
            <person name="Rineau F."/>
            <person name="Colpaert J."/>
            <person name="Kohler A."/>
            <person name="Nagy L.G."/>
            <person name="Floudas D."/>
            <person name="Copeland A."/>
            <person name="Barry K.W."/>
            <person name="Cichocki N."/>
            <person name="Veneault-Fourrey C."/>
            <person name="LaButti K."/>
            <person name="Lindquist E.A."/>
            <person name="Lipzen A."/>
            <person name="Lundell T."/>
            <person name="Morin E."/>
            <person name="Murat C."/>
            <person name="Sun H."/>
            <person name="Tunlid A."/>
            <person name="Henrissat B."/>
            <person name="Grigoriev I.V."/>
            <person name="Hibbett D.S."/>
            <person name="Martin F."/>
            <person name="Nordberg H.P."/>
            <person name="Cantor M.N."/>
            <person name="Hua S.X."/>
        </authorList>
    </citation>
    <scope>NUCLEOTIDE SEQUENCE [LARGE SCALE GENOMIC DNA]</scope>
    <source>
        <strain evidence="3 4">UH-Slu-Lm8-n1</strain>
    </source>
</reference>
<dbReference type="InParanoid" id="A0A0D0A8F6"/>
<feature type="compositionally biased region" description="Low complexity" evidence="2">
    <location>
        <begin position="64"/>
        <end position="77"/>
    </location>
</feature>
<feature type="compositionally biased region" description="Polar residues" evidence="2">
    <location>
        <begin position="367"/>
        <end position="395"/>
    </location>
</feature>
<gene>
    <name evidence="3" type="ORF">CY34DRAFT_800406</name>
</gene>
<dbReference type="HOGENOM" id="CLU_017133_0_0_1"/>
<feature type="coiled-coil region" evidence="1">
    <location>
        <begin position="776"/>
        <end position="803"/>
    </location>
</feature>
<feature type="region of interest" description="Disordered" evidence="2">
    <location>
        <begin position="45"/>
        <end position="152"/>
    </location>
</feature>
<feature type="compositionally biased region" description="Acidic residues" evidence="2">
    <location>
        <begin position="104"/>
        <end position="116"/>
    </location>
</feature>
<feature type="compositionally biased region" description="Low complexity" evidence="2">
    <location>
        <begin position="603"/>
        <end position="617"/>
    </location>
</feature>
<keyword evidence="4" id="KW-1185">Reference proteome</keyword>
<feature type="compositionally biased region" description="Low complexity" evidence="2">
    <location>
        <begin position="278"/>
        <end position="289"/>
    </location>
</feature>
<feature type="compositionally biased region" description="Acidic residues" evidence="2">
    <location>
        <begin position="139"/>
        <end position="148"/>
    </location>
</feature>
<feature type="compositionally biased region" description="Basic and acidic residues" evidence="2">
    <location>
        <begin position="833"/>
        <end position="844"/>
    </location>
</feature>
<feature type="compositionally biased region" description="Polar residues" evidence="2">
    <location>
        <begin position="739"/>
        <end position="750"/>
    </location>
</feature>
<dbReference type="AlphaFoldDB" id="A0A0D0A8F6"/>
<feature type="region of interest" description="Disordered" evidence="2">
    <location>
        <begin position="813"/>
        <end position="852"/>
    </location>
</feature>
<organism evidence="3 4">
    <name type="scientific">Suillus luteus UH-Slu-Lm8-n1</name>
    <dbReference type="NCBI Taxonomy" id="930992"/>
    <lineage>
        <taxon>Eukaryota</taxon>
        <taxon>Fungi</taxon>
        <taxon>Dikarya</taxon>
        <taxon>Basidiomycota</taxon>
        <taxon>Agaricomycotina</taxon>
        <taxon>Agaricomycetes</taxon>
        <taxon>Agaricomycetidae</taxon>
        <taxon>Boletales</taxon>
        <taxon>Suillineae</taxon>
        <taxon>Suillaceae</taxon>
        <taxon>Suillus</taxon>
    </lineage>
</organism>
<accession>A0A0D0A8F6</accession>
<evidence type="ECO:0000313" key="4">
    <source>
        <dbReference type="Proteomes" id="UP000054485"/>
    </source>
</evidence>
<feature type="region of interest" description="Disordered" evidence="2">
    <location>
        <begin position="367"/>
        <end position="398"/>
    </location>
</feature>
<feature type="region of interest" description="Disordered" evidence="2">
    <location>
        <begin position="739"/>
        <end position="760"/>
    </location>
</feature>
<evidence type="ECO:0000256" key="2">
    <source>
        <dbReference type="SAM" id="MobiDB-lite"/>
    </source>
</evidence>
<feature type="region of interest" description="Disordered" evidence="2">
    <location>
        <begin position="466"/>
        <end position="519"/>
    </location>
</feature>
<evidence type="ECO:0000313" key="3">
    <source>
        <dbReference type="EMBL" id="KIK46400.1"/>
    </source>
</evidence>
<proteinExistence type="predicted"/>
<sequence length="852" mass="92411">MRSVHSPWDAQDDLRSARSYASCHTRFPSISEFSDSPSVYSHAYFSPDNRDIEPNTSLYRYDPDSSSQRRPSISNSDYLDDHATSSLDLDDEDVAGVSVHTADTTDDTENDDEDDDASHRISVQGPKIRFHSRAPWETGGEDPIDENDSDHSAMSTAFGMKVKSKTAKADLMRHFGKSSSARPSAESIRSQAQSNGSFEIIAANHSSSRGALYTLAQESFSTSSLTVPSQQFPAPSLRNRHNFSLPRTTNYPPTTHYDDYTLEEPQSTTSSLREMGHSSQPSSSTQDTPRPCSPASEVPRDHERSATVSSFHTSQCRVSHEDFIHPYANPDLVASYTPPRPTQLRTAFGHVSRSDSAATVTDSLSSRSGAFSSTITPDTSASSIPTRDHTPSTSMRVHGKDISPPITVLHSNDLNSAQCDQSTSLPSFHPPPVLEGVPGWNGYSSPSVTLISLQEAQARERTRSATANAMASSPPRVHETSSRIPFPEPDDSASIASTETSATGNFKRARARSTSAGARAKGVLHSVVAASLHSKPERRGSEPEIVNPSGQTLKHKKSGFMRLFNGREREKGRDKGRSPPPPVPSLHGVYTDYPHGGSEDSKSSLPIIPPRLSSLGSDTGSRTALNESSDAEHEHSPKLLSSPSLKRAPPSLYISTGASNHSPLCGEHRPTDPPAQSPQSGGKTTWRPPLGAIDFQTLKLRPMSTTFSSQFADIVAIPEVEHASDLELDTPTSTISSVAALSPFTPGSSRPSDDKSSPVEQSLVIKALQEQMIAAKKASQRQIWELQGQVRDLQAEIEDLRTADEVKEYCEHCGRGGPRKEREASNTGTKKLGVVDRPRGRTGDTARFVSRN</sequence>
<feature type="compositionally biased region" description="Basic and acidic residues" evidence="2">
    <location>
        <begin position="565"/>
        <end position="577"/>
    </location>
</feature>
<feature type="compositionally biased region" description="Basic and acidic residues" evidence="2">
    <location>
        <begin position="813"/>
        <end position="824"/>
    </location>
</feature>
<evidence type="ECO:0000256" key="1">
    <source>
        <dbReference type="SAM" id="Coils"/>
    </source>
</evidence>
<reference evidence="4" key="2">
    <citation type="submission" date="2015-01" db="EMBL/GenBank/DDBJ databases">
        <title>Evolutionary Origins and Diversification of the Mycorrhizal Mutualists.</title>
        <authorList>
            <consortium name="DOE Joint Genome Institute"/>
            <consortium name="Mycorrhizal Genomics Consortium"/>
            <person name="Kohler A."/>
            <person name="Kuo A."/>
            <person name="Nagy L.G."/>
            <person name="Floudas D."/>
            <person name="Copeland A."/>
            <person name="Barry K.W."/>
            <person name="Cichocki N."/>
            <person name="Veneault-Fourrey C."/>
            <person name="LaButti K."/>
            <person name="Lindquist E.A."/>
            <person name="Lipzen A."/>
            <person name="Lundell T."/>
            <person name="Morin E."/>
            <person name="Murat C."/>
            <person name="Riley R."/>
            <person name="Ohm R."/>
            <person name="Sun H."/>
            <person name="Tunlid A."/>
            <person name="Henrissat B."/>
            <person name="Grigoriev I.V."/>
            <person name="Hibbett D.S."/>
            <person name="Martin F."/>
        </authorList>
    </citation>
    <scope>NUCLEOTIDE SEQUENCE [LARGE SCALE GENOMIC DNA]</scope>
    <source>
        <strain evidence="4">UH-Slu-Lm8-n1</strain>
    </source>
</reference>
<name>A0A0D0A8F6_9AGAM</name>